<dbReference type="PANTHER" id="PTHR14453:SF107">
    <property type="entry name" value="POLY [ADP-RIBOSE] POLYMERASE"/>
    <property type="match status" value="1"/>
</dbReference>
<dbReference type="EC" id="2.4.2.-" evidence="6"/>
<sequence length="495" mass="58475">MDTDVDYPSFDLQSINVSFEERRWILKQRQLYKLDNLIQSIADLHKTIRGSEQFSYIPTSLSSSSMIKKGSLDETYPLYYSSTVDGCTNNDIDQFRLHHQQTFQLVFQDLCTDFNYQIFIIIMEGLIFYSSQTVKEYTTTIIVEMRKCLTSFHTYIQSRASKIIDFISLLPKQSLPHYTIVHTNHENNIGILFQLCPKIEYYLTSTDKCQWHSIVSIDEYKKHVISPEELRYIDYLMDMKSKRYTGSVRSEETNMSRLTYLPFAAVPSLVFQTLHSLPIIYPYDNNMIYNQKYPLFWTGTNHLNDNSDILFENIQIEKTTPEYLFVERLFHKTVMKTNVDIAIIERIQNPHLWEKFSSHRSYMRRKNGNQNLNENWLFHGTKSDNHHQIISHGFNRSYCRDYVLFGRGVYFSRYANYSCYYGDRKDLSFIFLCRVLVGHHTEGSNDIHVPPMINSNNGKQIQADSTTDHKNPHTIVCTFHDDQTYPEYIITYLNK</sequence>
<comment type="subcellular location">
    <subcellularLocation>
        <location evidence="1">Nucleus</location>
    </subcellularLocation>
</comment>
<evidence type="ECO:0000313" key="10">
    <source>
        <dbReference type="Proteomes" id="UP000663832"/>
    </source>
</evidence>
<name>A0A813YJQ0_9BILA</name>
<evidence type="ECO:0000256" key="5">
    <source>
        <dbReference type="ARBA" id="ARBA00023242"/>
    </source>
</evidence>
<evidence type="ECO:0000256" key="4">
    <source>
        <dbReference type="ARBA" id="ARBA00023027"/>
    </source>
</evidence>
<dbReference type="GO" id="GO:0003950">
    <property type="term" value="F:NAD+ poly-ADP-ribosyltransferase activity"/>
    <property type="evidence" value="ECO:0007669"/>
    <property type="project" value="UniProtKB-UniRule"/>
</dbReference>
<keyword evidence="2 6" id="KW-0328">Glycosyltransferase</keyword>
<dbReference type="InterPro" id="IPR052056">
    <property type="entry name" value="Mono-ARTD/PARP"/>
</dbReference>
<dbReference type="GO" id="GO:0003714">
    <property type="term" value="F:transcription corepressor activity"/>
    <property type="evidence" value="ECO:0007669"/>
    <property type="project" value="TreeGrafter"/>
</dbReference>
<dbReference type="PANTHER" id="PTHR14453">
    <property type="entry name" value="PARP/ZINC FINGER CCCH TYPE DOMAIN CONTAINING PROTEIN"/>
    <property type="match status" value="1"/>
</dbReference>
<dbReference type="Proteomes" id="UP000663832">
    <property type="component" value="Unassembled WGS sequence"/>
</dbReference>
<feature type="domain" description="PARP catalytic" evidence="7">
    <location>
        <begin position="300"/>
        <end position="495"/>
    </location>
</feature>
<accession>A0A813YJQ0</accession>
<evidence type="ECO:0000313" key="9">
    <source>
        <dbReference type="EMBL" id="CAF1158316.1"/>
    </source>
</evidence>
<reference evidence="8" key="1">
    <citation type="submission" date="2021-02" db="EMBL/GenBank/DDBJ databases">
        <authorList>
            <person name="Nowell W R."/>
        </authorList>
    </citation>
    <scope>NUCLEOTIDE SEQUENCE</scope>
</reference>
<proteinExistence type="predicted"/>
<dbReference type="Pfam" id="PF00644">
    <property type="entry name" value="PARP"/>
    <property type="match status" value="1"/>
</dbReference>
<dbReference type="GO" id="GO:0010629">
    <property type="term" value="P:negative regulation of gene expression"/>
    <property type="evidence" value="ECO:0007669"/>
    <property type="project" value="TreeGrafter"/>
</dbReference>
<dbReference type="SUPFAM" id="SSF56399">
    <property type="entry name" value="ADP-ribosylation"/>
    <property type="match status" value="1"/>
</dbReference>
<dbReference type="InterPro" id="IPR012317">
    <property type="entry name" value="Poly(ADP-ribose)pol_cat_dom"/>
</dbReference>
<evidence type="ECO:0000259" key="7">
    <source>
        <dbReference type="PROSITE" id="PS51059"/>
    </source>
</evidence>
<dbReference type="GO" id="GO:0005634">
    <property type="term" value="C:nucleus"/>
    <property type="evidence" value="ECO:0007669"/>
    <property type="project" value="UniProtKB-SubCell"/>
</dbReference>
<dbReference type="EMBL" id="CAJNOI010000032">
    <property type="protein sequence ID" value="CAF0885267.1"/>
    <property type="molecule type" value="Genomic_DNA"/>
</dbReference>
<keyword evidence="10" id="KW-1185">Reference proteome</keyword>
<dbReference type="Gene3D" id="3.90.228.10">
    <property type="match status" value="1"/>
</dbReference>
<dbReference type="OrthoDB" id="6133115at2759"/>
<comment type="caution">
    <text evidence="8">The sequence shown here is derived from an EMBL/GenBank/DDBJ whole genome shotgun (WGS) entry which is preliminary data.</text>
</comment>
<gene>
    <name evidence="8" type="ORF">BJG266_LOCUS9647</name>
    <name evidence="9" type="ORF">QVE165_LOCUS23407</name>
</gene>
<dbReference type="GO" id="GO:1990404">
    <property type="term" value="F:NAD+-protein mono-ADP-ribosyltransferase activity"/>
    <property type="evidence" value="ECO:0007669"/>
    <property type="project" value="TreeGrafter"/>
</dbReference>
<organism evidence="8 11">
    <name type="scientific">Adineta steineri</name>
    <dbReference type="NCBI Taxonomy" id="433720"/>
    <lineage>
        <taxon>Eukaryota</taxon>
        <taxon>Metazoa</taxon>
        <taxon>Spiralia</taxon>
        <taxon>Gnathifera</taxon>
        <taxon>Rotifera</taxon>
        <taxon>Eurotatoria</taxon>
        <taxon>Bdelloidea</taxon>
        <taxon>Adinetida</taxon>
        <taxon>Adinetidae</taxon>
        <taxon>Adineta</taxon>
    </lineage>
</organism>
<dbReference type="GO" id="GO:0070212">
    <property type="term" value="P:protein poly-ADP-ribosylation"/>
    <property type="evidence" value="ECO:0007669"/>
    <property type="project" value="TreeGrafter"/>
</dbReference>
<protein>
    <recommendedName>
        <fullName evidence="6">Poly [ADP-ribose] polymerase</fullName>
        <shortName evidence="6">PARP</shortName>
        <ecNumber evidence="6">2.4.2.-</ecNumber>
    </recommendedName>
</protein>
<evidence type="ECO:0000256" key="3">
    <source>
        <dbReference type="ARBA" id="ARBA00022679"/>
    </source>
</evidence>
<evidence type="ECO:0000256" key="6">
    <source>
        <dbReference type="RuleBase" id="RU362114"/>
    </source>
</evidence>
<keyword evidence="3 6" id="KW-0808">Transferase</keyword>
<keyword evidence="5" id="KW-0539">Nucleus</keyword>
<dbReference type="Proteomes" id="UP000663877">
    <property type="component" value="Unassembled WGS sequence"/>
</dbReference>
<evidence type="ECO:0000313" key="8">
    <source>
        <dbReference type="EMBL" id="CAF0885267.1"/>
    </source>
</evidence>
<evidence type="ECO:0000256" key="2">
    <source>
        <dbReference type="ARBA" id="ARBA00022676"/>
    </source>
</evidence>
<keyword evidence="4 6" id="KW-0520">NAD</keyword>
<dbReference type="EMBL" id="CAJNOM010000159">
    <property type="protein sequence ID" value="CAF1158316.1"/>
    <property type="molecule type" value="Genomic_DNA"/>
</dbReference>
<dbReference type="GO" id="GO:0005737">
    <property type="term" value="C:cytoplasm"/>
    <property type="evidence" value="ECO:0007669"/>
    <property type="project" value="TreeGrafter"/>
</dbReference>
<evidence type="ECO:0000256" key="1">
    <source>
        <dbReference type="ARBA" id="ARBA00004123"/>
    </source>
</evidence>
<dbReference type="AlphaFoldDB" id="A0A813YJQ0"/>
<evidence type="ECO:0000313" key="11">
    <source>
        <dbReference type="Proteomes" id="UP000663877"/>
    </source>
</evidence>
<dbReference type="PROSITE" id="PS51059">
    <property type="entry name" value="PARP_CATALYTIC"/>
    <property type="match status" value="1"/>
</dbReference>